<comment type="caution">
    <text evidence="2">The sequence shown here is derived from an EMBL/GenBank/DDBJ whole genome shotgun (WGS) entry which is preliminary data.</text>
</comment>
<organism evidence="2 3">
    <name type="scientific">Adineta steineri</name>
    <dbReference type="NCBI Taxonomy" id="433720"/>
    <lineage>
        <taxon>Eukaryota</taxon>
        <taxon>Metazoa</taxon>
        <taxon>Spiralia</taxon>
        <taxon>Gnathifera</taxon>
        <taxon>Rotifera</taxon>
        <taxon>Eurotatoria</taxon>
        <taxon>Bdelloidea</taxon>
        <taxon>Adinetida</taxon>
        <taxon>Adinetidae</taxon>
        <taxon>Adineta</taxon>
    </lineage>
</organism>
<keyword evidence="1" id="KW-0812">Transmembrane</keyword>
<dbReference type="EMBL" id="CAJOAY010000633">
    <property type="protein sequence ID" value="CAF3706585.1"/>
    <property type="molecule type" value="Genomic_DNA"/>
</dbReference>
<feature type="transmembrane region" description="Helical" evidence="1">
    <location>
        <begin position="177"/>
        <end position="201"/>
    </location>
</feature>
<sequence>MLSSISNEPNDESKDASFIAVTELWNMQLYHWLGSDDVLEQDVEDEPLSVLLTAAAPAVSSAGLAHVVAGAKTTLQCLTSDIFHNDVVKVFDKDVEHEPSLVPYFYHVPTDAAAVVVVVPTPAGIVLLALLSLVGVLPVVVVAMPAGDLLRFLLAAPDVVVALAGAPLPALPFAARVVAAAVGWPLVIVVAAADIPVVVVVRPAGGAKM</sequence>
<name>A0A818VHR1_9BILA</name>
<protein>
    <submittedName>
        <fullName evidence="2">Uncharacterized protein</fullName>
    </submittedName>
</protein>
<keyword evidence="1" id="KW-1133">Transmembrane helix</keyword>
<proteinExistence type="predicted"/>
<keyword evidence="1" id="KW-0472">Membrane</keyword>
<evidence type="ECO:0000256" key="1">
    <source>
        <dbReference type="SAM" id="Phobius"/>
    </source>
</evidence>
<evidence type="ECO:0000313" key="2">
    <source>
        <dbReference type="EMBL" id="CAF3706585.1"/>
    </source>
</evidence>
<gene>
    <name evidence="2" type="ORF">OKA104_LOCUS12875</name>
</gene>
<accession>A0A818VHR1</accession>
<dbReference type="Proteomes" id="UP000663881">
    <property type="component" value="Unassembled WGS sequence"/>
</dbReference>
<feature type="transmembrane region" description="Helical" evidence="1">
    <location>
        <begin position="112"/>
        <end position="142"/>
    </location>
</feature>
<evidence type="ECO:0000313" key="3">
    <source>
        <dbReference type="Proteomes" id="UP000663881"/>
    </source>
</evidence>
<feature type="transmembrane region" description="Helical" evidence="1">
    <location>
        <begin position="149"/>
        <end position="171"/>
    </location>
</feature>
<reference evidence="2" key="1">
    <citation type="submission" date="2021-02" db="EMBL/GenBank/DDBJ databases">
        <authorList>
            <person name="Nowell W R."/>
        </authorList>
    </citation>
    <scope>NUCLEOTIDE SEQUENCE</scope>
</reference>
<dbReference type="AlphaFoldDB" id="A0A818VHR1"/>